<proteinExistence type="predicted"/>
<name>A0ACB1B689_MELEN</name>
<reference evidence="1" key="1">
    <citation type="submission" date="2023-11" db="EMBL/GenBank/DDBJ databases">
        <authorList>
            <person name="Poullet M."/>
        </authorList>
    </citation>
    <scope>NUCLEOTIDE SEQUENCE</scope>
    <source>
        <strain evidence="1">E1834</strain>
    </source>
</reference>
<accession>A0ACB1B689</accession>
<sequence>MPNGCIKPKRLNTNEFLKNGQVWERHNINNIPYEHVFVHSRQSFIRELDTKGKGVLLYEFHATRAFKVKLTNGRIYLNVPRPVNHILKFRKR</sequence>
<dbReference type="EMBL" id="CAVMJV010000208">
    <property type="protein sequence ID" value="CAK5125141.1"/>
    <property type="molecule type" value="Genomic_DNA"/>
</dbReference>
<gene>
    <name evidence="1" type="ORF">MENTE1834_LOCUS47930</name>
</gene>
<dbReference type="Proteomes" id="UP001497535">
    <property type="component" value="Unassembled WGS sequence"/>
</dbReference>
<protein>
    <submittedName>
        <fullName evidence="1">Uncharacterized protein</fullName>
    </submittedName>
</protein>
<evidence type="ECO:0000313" key="2">
    <source>
        <dbReference type="Proteomes" id="UP001497535"/>
    </source>
</evidence>
<comment type="caution">
    <text evidence="1">The sequence shown here is derived from an EMBL/GenBank/DDBJ whole genome shotgun (WGS) entry which is preliminary data.</text>
</comment>
<keyword evidence="2" id="KW-1185">Reference proteome</keyword>
<organism evidence="1 2">
    <name type="scientific">Meloidogyne enterolobii</name>
    <name type="common">Root-knot nematode worm</name>
    <name type="synonym">Meloidogyne mayaguensis</name>
    <dbReference type="NCBI Taxonomy" id="390850"/>
    <lineage>
        <taxon>Eukaryota</taxon>
        <taxon>Metazoa</taxon>
        <taxon>Ecdysozoa</taxon>
        <taxon>Nematoda</taxon>
        <taxon>Chromadorea</taxon>
        <taxon>Rhabditida</taxon>
        <taxon>Tylenchina</taxon>
        <taxon>Tylenchomorpha</taxon>
        <taxon>Tylenchoidea</taxon>
        <taxon>Meloidogynidae</taxon>
        <taxon>Meloidogyninae</taxon>
        <taxon>Meloidogyne</taxon>
    </lineage>
</organism>
<evidence type="ECO:0000313" key="1">
    <source>
        <dbReference type="EMBL" id="CAK5125141.1"/>
    </source>
</evidence>